<evidence type="ECO:0000256" key="1">
    <source>
        <dbReference type="SAM" id="Phobius"/>
    </source>
</evidence>
<comment type="caution">
    <text evidence="2">The sequence shown here is derived from an EMBL/GenBank/DDBJ whole genome shotgun (WGS) entry which is preliminary data.</text>
</comment>
<keyword evidence="1" id="KW-0812">Transmembrane</keyword>
<keyword evidence="3" id="KW-1185">Reference proteome</keyword>
<proteinExistence type="predicted"/>
<feature type="transmembrane region" description="Helical" evidence="1">
    <location>
        <begin position="49"/>
        <end position="75"/>
    </location>
</feature>
<sequence length="203" mass="22842">MTPCDEFNLHPPTYKTIMTVLSALTPPVNIFAIYCILRKSTSQMGPYKWFLLAYQSTSTAFDFVLTIIVLPVVFFPIPMGYADSAIAQLLSLNTHVALCSVVITAPILTVCIVALFLYRCHVIIPHHHFLKINKKGQTSLITAILLIICTPVILSLVRISPDQMEARKWTLTVSCSFIIESVIKFDLNERSELSMRRVSYKCS</sequence>
<gene>
    <name evidence="2" type="primary">Acey_s0352.g3282</name>
    <name evidence="2" type="ORF">Y032_0352g3282</name>
</gene>
<dbReference type="AlphaFoldDB" id="A0A016RWJ7"/>
<evidence type="ECO:0000313" key="2">
    <source>
        <dbReference type="EMBL" id="EYB82760.1"/>
    </source>
</evidence>
<protein>
    <submittedName>
        <fullName evidence="2">Uncharacterized protein</fullName>
    </submittedName>
</protein>
<name>A0A016RWJ7_9BILA</name>
<evidence type="ECO:0000313" key="3">
    <source>
        <dbReference type="Proteomes" id="UP000024635"/>
    </source>
</evidence>
<keyword evidence="1" id="KW-1133">Transmembrane helix</keyword>
<keyword evidence="1" id="KW-0472">Membrane</keyword>
<feature type="transmembrane region" description="Helical" evidence="1">
    <location>
        <begin position="95"/>
        <end position="118"/>
    </location>
</feature>
<organism evidence="2 3">
    <name type="scientific">Ancylostoma ceylanicum</name>
    <dbReference type="NCBI Taxonomy" id="53326"/>
    <lineage>
        <taxon>Eukaryota</taxon>
        <taxon>Metazoa</taxon>
        <taxon>Ecdysozoa</taxon>
        <taxon>Nematoda</taxon>
        <taxon>Chromadorea</taxon>
        <taxon>Rhabditida</taxon>
        <taxon>Rhabditina</taxon>
        <taxon>Rhabditomorpha</taxon>
        <taxon>Strongyloidea</taxon>
        <taxon>Ancylostomatidae</taxon>
        <taxon>Ancylostomatinae</taxon>
        <taxon>Ancylostoma</taxon>
    </lineage>
</organism>
<dbReference type="PANTHER" id="PTHR46891">
    <property type="entry name" value="SERPENTINE RECEPTOR, CLASS H-RELATED"/>
    <property type="match status" value="1"/>
</dbReference>
<dbReference type="EMBL" id="JARK01001688">
    <property type="protein sequence ID" value="EYB82760.1"/>
    <property type="molecule type" value="Genomic_DNA"/>
</dbReference>
<dbReference type="InterPro" id="IPR019422">
    <property type="entry name" value="7TM_GPCR_serpentine_rcpt_Srh"/>
</dbReference>
<reference evidence="3" key="1">
    <citation type="journal article" date="2015" name="Nat. Genet.">
        <title>The genome and transcriptome of the zoonotic hookworm Ancylostoma ceylanicum identify infection-specific gene families.</title>
        <authorList>
            <person name="Schwarz E.M."/>
            <person name="Hu Y."/>
            <person name="Antoshechkin I."/>
            <person name="Miller M.M."/>
            <person name="Sternberg P.W."/>
            <person name="Aroian R.V."/>
        </authorList>
    </citation>
    <scope>NUCLEOTIDE SEQUENCE</scope>
    <source>
        <strain evidence="3">HY135</strain>
    </source>
</reference>
<feature type="transmembrane region" description="Helical" evidence="1">
    <location>
        <begin position="17"/>
        <end position="37"/>
    </location>
</feature>
<feature type="transmembrane region" description="Helical" evidence="1">
    <location>
        <begin position="139"/>
        <end position="157"/>
    </location>
</feature>
<dbReference type="Pfam" id="PF10318">
    <property type="entry name" value="7TM_GPCR_Srh"/>
    <property type="match status" value="1"/>
</dbReference>
<dbReference type="Proteomes" id="UP000024635">
    <property type="component" value="Unassembled WGS sequence"/>
</dbReference>
<accession>A0A016RWJ7</accession>
<dbReference type="PANTHER" id="PTHR46891:SF9">
    <property type="entry name" value="SERPENTINE RECEPTOR, CLASS H-RELATED"/>
    <property type="match status" value="1"/>
</dbReference>
<dbReference type="OrthoDB" id="5865150at2759"/>